<gene>
    <name evidence="1" type="ORF">PHACADRAFT_202109</name>
</gene>
<accession>K5WFQ2</accession>
<dbReference type="GeneID" id="18911801"/>
<protein>
    <submittedName>
        <fullName evidence="1">Uncharacterized protein</fullName>
    </submittedName>
</protein>
<dbReference type="RefSeq" id="XP_007402428.1">
    <property type="nucleotide sequence ID" value="XM_007402366.1"/>
</dbReference>
<dbReference type="OrthoDB" id="2800083at2759"/>
<keyword evidence="2" id="KW-1185">Reference proteome</keyword>
<dbReference type="KEGG" id="pco:PHACADRAFT_202109"/>
<organism evidence="1 2">
    <name type="scientific">Phanerochaete carnosa (strain HHB-10118-sp)</name>
    <name type="common">White-rot fungus</name>
    <name type="synonym">Peniophora carnosa</name>
    <dbReference type="NCBI Taxonomy" id="650164"/>
    <lineage>
        <taxon>Eukaryota</taxon>
        <taxon>Fungi</taxon>
        <taxon>Dikarya</taxon>
        <taxon>Basidiomycota</taxon>
        <taxon>Agaricomycotina</taxon>
        <taxon>Agaricomycetes</taxon>
        <taxon>Polyporales</taxon>
        <taxon>Phanerochaetaceae</taxon>
        <taxon>Phanerochaete</taxon>
    </lineage>
</organism>
<dbReference type="Proteomes" id="UP000008370">
    <property type="component" value="Unassembled WGS sequence"/>
</dbReference>
<evidence type="ECO:0000313" key="2">
    <source>
        <dbReference type="Proteomes" id="UP000008370"/>
    </source>
</evidence>
<dbReference type="HOGENOM" id="CLU_552204_0_0_1"/>
<dbReference type="EMBL" id="JH930589">
    <property type="protein sequence ID" value="EKM49022.1"/>
    <property type="molecule type" value="Genomic_DNA"/>
</dbReference>
<proteinExistence type="predicted"/>
<sequence>MSPATAADLPPELIDDVVRWFCCDKLQNLGLYGDWLGACKQELGLFSLTCRHWARRCRFHIFQDLTLRTREDLDTFLEFIDPPVKVKPTMIDCLLQLNISYSGPWLEPWLHHVYAGMAKRGKKAVQVLYERGIALHLSGVYRRQDSVANDTYAPTSWCEGLPRSLPGSMFPIIKLKLCDLHFHSTMELLRLVQSIPELHELHCTRLKFDRNMPPQYTNRHRRAQNFLYLLQVTECGSSYDDLDLVFWITHVQAPHGFYKPLLQGSFSQWDVLHEVARAICGPSILKRIRLRPQKLLNPPECDLIVEMLESDEVTSHEVEISVQSHPDSSVSAAIKSMAFRFFRQLKIDDVSSMDWRAIEQAALDMRPQEKVRIYVYGLPVFEWLLDAVSSGKILPRICHPRRVEILYGSPLVKGFITAEKILRAPSIYSVDGQTVQLKRPQIIRLAECADDKKKQAFLREVLASSQDKLQQAQIDRAPTSSRGIAVVLPNLHPP</sequence>
<dbReference type="InParanoid" id="K5WFQ2"/>
<evidence type="ECO:0000313" key="1">
    <source>
        <dbReference type="EMBL" id="EKM49022.1"/>
    </source>
</evidence>
<dbReference type="AlphaFoldDB" id="K5WFQ2"/>
<reference evidence="1 2" key="1">
    <citation type="journal article" date="2012" name="BMC Genomics">
        <title>Comparative genomics of the white-rot fungi, Phanerochaete carnosa and P. chrysosporium, to elucidate the genetic basis of the distinct wood types they colonize.</title>
        <authorList>
            <person name="Suzuki H."/>
            <person name="MacDonald J."/>
            <person name="Syed K."/>
            <person name="Salamov A."/>
            <person name="Hori C."/>
            <person name="Aerts A."/>
            <person name="Henrissat B."/>
            <person name="Wiebenga A."/>
            <person name="vanKuyk P.A."/>
            <person name="Barry K."/>
            <person name="Lindquist E."/>
            <person name="LaButti K."/>
            <person name="Lapidus A."/>
            <person name="Lucas S."/>
            <person name="Coutinho P."/>
            <person name="Gong Y."/>
            <person name="Samejima M."/>
            <person name="Mahadevan R."/>
            <person name="Abou-Zaid M."/>
            <person name="de Vries R.P."/>
            <person name="Igarashi K."/>
            <person name="Yadav J.S."/>
            <person name="Grigoriev I.V."/>
            <person name="Master E.R."/>
        </authorList>
    </citation>
    <scope>NUCLEOTIDE SEQUENCE [LARGE SCALE GENOMIC DNA]</scope>
    <source>
        <strain evidence="1 2">HHB-10118-sp</strain>
    </source>
</reference>
<name>K5WFQ2_PHACS</name>